<dbReference type="Gene3D" id="3.30.70.920">
    <property type="match status" value="1"/>
</dbReference>
<comment type="caution">
    <text evidence="5">The sequence shown here is derived from an EMBL/GenBank/DDBJ whole genome shotgun (WGS) entry which is preliminary data.</text>
</comment>
<evidence type="ECO:0000256" key="3">
    <source>
        <dbReference type="ARBA" id="ARBA00023163"/>
    </source>
</evidence>
<dbReference type="PROSITE" id="PS50956">
    <property type="entry name" value="HTH_ASNC_2"/>
    <property type="match status" value="1"/>
</dbReference>
<keyword evidence="2" id="KW-0238">DNA-binding</keyword>
<dbReference type="InterPro" id="IPR000485">
    <property type="entry name" value="AsnC-type_HTH_dom"/>
</dbReference>
<keyword evidence="1" id="KW-0805">Transcription regulation</keyword>
<dbReference type="InterPro" id="IPR036390">
    <property type="entry name" value="WH_DNA-bd_sf"/>
</dbReference>
<dbReference type="InterPro" id="IPR011008">
    <property type="entry name" value="Dimeric_a/b-barrel"/>
</dbReference>
<dbReference type="EMBL" id="JAVDXO010000002">
    <property type="protein sequence ID" value="MDR7306294.1"/>
    <property type="molecule type" value="Genomic_DNA"/>
</dbReference>
<keyword evidence="6" id="KW-1185">Reference proteome</keyword>
<evidence type="ECO:0000259" key="4">
    <source>
        <dbReference type="PROSITE" id="PS50956"/>
    </source>
</evidence>
<dbReference type="InterPro" id="IPR019887">
    <property type="entry name" value="Tscrpt_reg_AsnC/Lrp_C"/>
</dbReference>
<dbReference type="Pfam" id="PF01037">
    <property type="entry name" value="AsnC_trans_reg"/>
    <property type="match status" value="1"/>
</dbReference>
<dbReference type="Gene3D" id="1.10.10.10">
    <property type="entry name" value="Winged helix-like DNA-binding domain superfamily/Winged helix DNA-binding domain"/>
    <property type="match status" value="1"/>
</dbReference>
<gene>
    <name evidence="5" type="ORF">J2X15_001572</name>
</gene>
<sequence length="159" mass="17848">MALDRVDQTLLELLQRDGRMSAQALSEEVNLSARATLNRIRRLEDDGLIAGYRALLARKALGEHVSVFAEIALKDQRQATVQRFEAAMVACPEVIACHLVSGRYDYLVRLACRDLAHYRDLTNTWIDDIGLGIDKVITSTELQTVKEFAGFPLMVRDDS</sequence>
<dbReference type="SMART" id="SM00344">
    <property type="entry name" value="HTH_ASNC"/>
    <property type="match status" value="1"/>
</dbReference>
<evidence type="ECO:0000256" key="1">
    <source>
        <dbReference type="ARBA" id="ARBA00023015"/>
    </source>
</evidence>
<dbReference type="PANTHER" id="PTHR30154">
    <property type="entry name" value="LEUCINE-RESPONSIVE REGULATORY PROTEIN"/>
    <property type="match status" value="1"/>
</dbReference>
<evidence type="ECO:0000256" key="2">
    <source>
        <dbReference type="ARBA" id="ARBA00023125"/>
    </source>
</evidence>
<dbReference type="SUPFAM" id="SSF46785">
    <property type="entry name" value="Winged helix' DNA-binding domain"/>
    <property type="match status" value="1"/>
</dbReference>
<protein>
    <submittedName>
        <fullName evidence="5">Lrp/AsnC family leucine-responsive transcriptional regulator</fullName>
    </submittedName>
</protein>
<dbReference type="Proteomes" id="UP001268089">
    <property type="component" value="Unassembled WGS sequence"/>
</dbReference>
<evidence type="ECO:0000313" key="6">
    <source>
        <dbReference type="Proteomes" id="UP001268089"/>
    </source>
</evidence>
<feature type="domain" description="HTH asnC-type" evidence="4">
    <location>
        <begin position="3"/>
        <end position="64"/>
    </location>
</feature>
<dbReference type="RefSeq" id="WP_310341142.1">
    <property type="nucleotide sequence ID" value="NZ_JAVDXO010000002.1"/>
</dbReference>
<dbReference type="InterPro" id="IPR019885">
    <property type="entry name" value="Tscrpt_reg_HTH_AsnC-type_CS"/>
</dbReference>
<dbReference type="PANTHER" id="PTHR30154:SF34">
    <property type="entry name" value="TRANSCRIPTIONAL REGULATOR AZLB"/>
    <property type="match status" value="1"/>
</dbReference>
<keyword evidence="3" id="KW-0804">Transcription</keyword>
<reference evidence="5 6" key="1">
    <citation type="submission" date="2023-07" db="EMBL/GenBank/DDBJ databases">
        <title>Sorghum-associated microbial communities from plants grown in Nebraska, USA.</title>
        <authorList>
            <person name="Schachtman D."/>
        </authorList>
    </citation>
    <scope>NUCLEOTIDE SEQUENCE [LARGE SCALE GENOMIC DNA]</scope>
    <source>
        <strain evidence="5 6">BE308</strain>
    </source>
</reference>
<dbReference type="InterPro" id="IPR036388">
    <property type="entry name" value="WH-like_DNA-bd_sf"/>
</dbReference>
<dbReference type="Pfam" id="PF13412">
    <property type="entry name" value="HTH_24"/>
    <property type="match status" value="1"/>
</dbReference>
<proteinExistence type="predicted"/>
<organism evidence="5 6">
    <name type="scientific">Rhodoferax saidenbachensis</name>
    <dbReference type="NCBI Taxonomy" id="1484693"/>
    <lineage>
        <taxon>Bacteria</taxon>
        <taxon>Pseudomonadati</taxon>
        <taxon>Pseudomonadota</taxon>
        <taxon>Betaproteobacteria</taxon>
        <taxon>Burkholderiales</taxon>
        <taxon>Comamonadaceae</taxon>
        <taxon>Rhodoferax</taxon>
    </lineage>
</organism>
<accession>A0ABU1ZL80</accession>
<evidence type="ECO:0000313" key="5">
    <source>
        <dbReference type="EMBL" id="MDR7306294.1"/>
    </source>
</evidence>
<name>A0ABU1ZL80_9BURK</name>
<dbReference type="PROSITE" id="PS00519">
    <property type="entry name" value="HTH_ASNC_1"/>
    <property type="match status" value="1"/>
</dbReference>
<dbReference type="InterPro" id="IPR019888">
    <property type="entry name" value="Tscrpt_reg_AsnC-like"/>
</dbReference>
<dbReference type="PRINTS" id="PR00033">
    <property type="entry name" value="HTHASNC"/>
</dbReference>
<dbReference type="SUPFAM" id="SSF54909">
    <property type="entry name" value="Dimeric alpha+beta barrel"/>
    <property type="match status" value="1"/>
</dbReference>